<sequence>MKIRTSVNLFLVTTLIIAVCGALAFSVIQARTYIESNFYKTVPFMLDASSSELQTNLAVGLAISQDLAEEPYLIDWFENYEKDNENRVKVTEKLIKLSEDEQFSTCFAASKLTGSYYVVDNNKQIKKDVLTEAVDDWFFSMMKRPQTLFYNVDYNRTLHKTNFWFNVKIFNTAGEAIGFAGMAVNLQQAAAKINNSLPSPQSWIGIIDNTDTISLCSNADFTNKKINTVVGTLSDLIGYDGLQYYEDASLGRVVVVKKQLADLPYSTIMAVPIKDFIPPILPILGYSVLWTAVLLILMIAVNQFMLRYLFGRFIKLHTIFNKVAEGDFTVQAVVHSDELGSIALSMNNAIEKIRTSFLVIAETANSMKAVSQTLSTRMIDSTEALNQITGNIESVKDRVMVQHTEVNETAAKIDAITETISSLDSHIGAQAQSISGSSLSIGEIVKNIQAVQERAEKNLQSIKTLEKTTHTGKETVAMVVEVTKVVTEQSEGLLDAITVIQNTASQTNLLAMNAAIEAAHAGEAGKGFAVVADEIRKLAEESGAQGTSITKVLEELKHKIESLNGAGPLVAEQFEKISAMMDFIYRQEDGMIRTMKEQMHDGEEVLNVMNGMNTITSKVKADSEEILTEAADISTGIQKLANLSEIITQSMAEMATGIAEVNNAMKEVNTIAMNNQKNVASVTGEIGKFRV</sequence>
<keyword evidence="4" id="KW-0812">Transmembrane</keyword>
<comment type="similarity">
    <text evidence="2">Belongs to the methyl-accepting chemotaxis (MCP) protein family.</text>
</comment>
<evidence type="ECO:0000313" key="8">
    <source>
        <dbReference type="Proteomes" id="UP000464374"/>
    </source>
</evidence>
<dbReference type="GO" id="GO:0016020">
    <property type="term" value="C:membrane"/>
    <property type="evidence" value="ECO:0007669"/>
    <property type="project" value="InterPro"/>
</dbReference>
<dbReference type="Proteomes" id="UP000464374">
    <property type="component" value="Chromosome"/>
</dbReference>
<dbReference type="AlphaFoldDB" id="A0A6P1Y1R7"/>
<dbReference type="EMBL" id="CP048020">
    <property type="protein sequence ID" value="QHX43269.1"/>
    <property type="molecule type" value="Genomic_DNA"/>
</dbReference>
<feature type="domain" description="Methyl-accepting transducer" evidence="5">
    <location>
        <begin position="405"/>
        <end position="634"/>
    </location>
</feature>
<dbReference type="SMART" id="SM00283">
    <property type="entry name" value="MA"/>
    <property type="match status" value="1"/>
</dbReference>
<protein>
    <submittedName>
        <fullName evidence="7">Methyl-accepting chemotaxis protein</fullName>
    </submittedName>
</protein>
<dbReference type="PROSITE" id="PS50885">
    <property type="entry name" value="HAMP"/>
    <property type="match status" value="1"/>
</dbReference>
<name>A0A6P1Y1R7_9SPIR</name>
<feature type="domain" description="HAMP" evidence="6">
    <location>
        <begin position="307"/>
        <end position="358"/>
    </location>
</feature>
<dbReference type="Pfam" id="PF00015">
    <property type="entry name" value="MCPsignal"/>
    <property type="match status" value="1"/>
</dbReference>
<keyword evidence="4" id="KW-1133">Transmembrane helix</keyword>
<proteinExistence type="inferred from homology"/>
<dbReference type="InterPro" id="IPR003660">
    <property type="entry name" value="HAMP_dom"/>
</dbReference>
<keyword evidence="4" id="KW-0472">Membrane</keyword>
<reference evidence="7 8" key="1">
    <citation type="submission" date="2020-01" db="EMBL/GenBank/DDBJ databases">
        <title>Complete genome sequence of a human oral phylogroup 1 Treponema sp. strain ATCC 700766, originally isolated from periodontitis dental plaque.</title>
        <authorList>
            <person name="Chan Y."/>
            <person name="Huo Y.-B."/>
            <person name="Yu X.-L."/>
            <person name="Zeng H."/>
            <person name="Leung W.-K."/>
            <person name="Watt R.M."/>
        </authorList>
    </citation>
    <scope>NUCLEOTIDE SEQUENCE [LARGE SCALE GENOMIC DNA]</scope>
    <source>
        <strain evidence="7 8">OMZ 804</strain>
    </source>
</reference>
<dbReference type="InterPro" id="IPR004089">
    <property type="entry name" value="MCPsignal_dom"/>
</dbReference>
<dbReference type="KEGG" id="trz:GWP43_07200"/>
<evidence type="ECO:0000256" key="1">
    <source>
        <dbReference type="ARBA" id="ARBA00023224"/>
    </source>
</evidence>
<feature type="transmembrane region" description="Helical" evidence="4">
    <location>
        <begin position="283"/>
        <end position="306"/>
    </location>
</feature>
<dbReference type="SUPFAM" id="SSF58104">
    <property type="entry name" value="Methyl-accepting chemotaxis protein (MCP) signaling domain"/>
    <property type="match status" value="1"/>
</dbReference>
<keyword evidence="1 3" id="KW-0807">Transducer</keyword>
<evidence type="ECO:0000256" key="3">
    <source>
        <dbReference type="PROSITE-ProRule" id="PRU00284"/>
    </source>
</evidence>
<dbReference type="SMART" id="SM00304">
    <property type="entry name" value="HAMP"/>
    <property type="match status" value="1"/>
</dbReference>
<evidence type="ECO:0000256" key="2">
    <source>
        <dbReference type="ARBA" id="ARBA00029447"/>
    </source>
</evidence>
<dbReference type="Gene3D" id="6.10.340.10">
    <property type="match status" value="1"/>
</dbReference>
<dbReference type="PROSITE" id="PS50111">
    <property type="entry name" value="CHEMOTAXIS_TRANSDUC_2"/>
    <property type="match status" value="1"/>
</dbReference>
<dbReference type="RefSeq" id="WP_162663597.1">
    <property type="nucleotide sequence ID" value="NZ_CP048020.1"/>
</dbReference>
<dbReference type="GO" id="GO:0007165">
    <property type="term" value="P:signal transduction"/>
    <property type="evidence" value="ECO:0007669"/>
    <property type="project" value="UniProtKB-KW"/>
</dbReference>
<evidence type="ECO:0000259" key="6">
    <source>
        <dbReference type="PROSITE" id="PS50885"/>
    </source>
</evidence>
<accession>A0A6P1Y1R7</accession>
<dbReference type="Gene3D" id="1.10.287.950">
    <property type="entry name" value="Methyl-accepting chemotaxis protein"/>
    <property type="match status" value="1"/>
</dbReference>
<dbReference type="PANTHER" id="PTHR32089:SF112">
    <property type="entry name" value="LYSOZYME-LIKE PROTEIN-RELATED"/>
    <property type="match status" value="1"/>
</dbReference>
<dbReference type="PANTHER" id="PTHR32089">
    <property type="entry name" value="METHYL-ACCEPTING CHEMOTAXIS PROTEIN MCPB"/>
    <property type="match status" value="1"/>
</dbReference>
<dbReference type="CDD" id="cd06225">
    <property type="entry name" value="HAMP"/>
    <property type="match status" value="1"/>
</dbReference>
<evidence type="ECO:0000259" key="5">
    <source>
        <dbReference type="PROSITE" id="PS50111"/>
    </source>
</evidence>
<organism evidence="7 8">
    <name type="scientific">Treponema vincentii</name>
    <dbReference type="NCBI Taxonomy" id="69710"/>
    <lineage>
        <taxon>Bacteria</taxon>
        <taxon>Pseudomonadati</taxon>
        <taxon>Spirochaetota</taxon>
        <taxon>Spirochaetia</taxon>
        <taxon>Spirochaetales</taxon>
        <taxon>Treponemataceae</taxon>
        <taxon>Treponema</taxon>
    </lineage>
</organism>
<evidence type="ECO:0000256" key="4">
    <source>
        <dbReference type="SAM" id="Phobius"/>
    </source>
</evidence>
<gene>
    <name evidence="7" type="ORF">GWP43_07200</name>
</gene>
<evidence type="ECO:0000313" key="7">
    <source>
        <dbReference type="EMBL" id="QHX43269.1"/>
    </source>
</evidence>